<keyword evidence="2" id="KW-1185">Reference proteome</keyword>
<dbReference type="Proteomes" id="UP000618943">
    <property type="component" value="Unassembled WGS sequence"/>
</dbReference>
<protein>
    <submittedName>
        <fullName evidence="1">Uncharacterized protein</fullName>
    </submittedName>
</protein>
<comment type="caution">
    <text evidence="1">The sequence shown here is derived from an EMBL/GenBank/DDBJ whole genome shotgun (WGS) entry which is preliminary data.</text>
</comment>
<name>A0ABS1HC97_9BACL</name>
<organism evidence="1 2">
    <name type="scientific">Viridibacillus soli</name>
    <dbReference type="NCBI Taxonomy" id="2798301"/>
    <lineage>
        <taxon>Bacteria</taxon>
        <taxon>Bacillati</taxon>
        <taxon>Bacillota</taxon>
        <taxon>Bacilli</taxon>
        <taxon>Bacillales</taxon>
        <taxon>Caryophanaceae</taxon>
        <taxon>Viridibacillus</taxon>
    </lineage>
</organism>
<gene>
    <name evidence="1" type="ORF">JFL43_19800</name>
</gene>
<evidence type="ECO:0000313" key="2">
    <source>
        <dbReference type="Proteomes" id="UP000618943"/>
    </source>
</evidence>
<evidence type="ECO:0000313" key="1">
    <source>
        <dbReference type="EMBL" id="MBK3497038.1"/>
    </source>
</evidence>
<reference evidence="1 2" key="1">
    <citation type="submission" date="2020-12" db="EMBL/GenBank/DDBJ databases">
        <title>YIM B01967 draft genome.</title>
        <authorList>
            <person name="Yan X."/>
        </authorList>
    </citation>
    <scope>NUCLEOTIDE SEQUENCE [LARGE SCALE GENOMIC DNA]</scope>
    <source>
        <strain evidence="1 2">YIM B01967</strain>
    </source>
</reference>
<dbReference type="RefSeq" id="WP_200750343.1">
    <property type="nucleotide sequence ID" value="NZ_JAEOAH010000047.1"/>
</dbReference>
<dbReference type="EMBL" id="JAEOAH010000047">
    <property type="protein sequence ID" value="MBK3497038.1"/>
    <property type="molecule type" value="Genomic_DNA"/>
</dbReference>
<sequence length="46" mass="5577">MGDIEKEARLQQAMDDYGDYIVQLCYTYVRDWGACINYFPYIKNRF</sequence>
<accession>A0ABS1HC97</accession>
<proteinExistence type="predicted"/>